<dbReference type="InterPro" id="IPR006201">
    <property type="entry name" value="Neur_channel"/>
</dbReference>
<keyword evidence="5" id="KW-0406">Ion transport</keyword>
<keyword evidence="5" id="KW-0813">Transport</keyword>
<dbReference type="InterPro" id="IPR018000">
    <property type="entry name" value="Neurotransmitter_ion_chnl_CS"/>
</dbReference>
<comment type="subcellular location">
    <subcellularLocation>
        <location evidence="1">Membrane</location>
        <topology evidence="1">Multi-pass membrane protein</topology>
    </subcellularLocation>
</comment>
<feature type="domain" description="Neurotransmitter-gated ion-channel transmembrane" evidence="7">
    <location>
        <begin position="234"/>
        <end position="325"/>
    </location>
</feature>
<dbReference type="InterPro" id="IPR038050">
    <property type="entry name" value="Neuro_actylchol_rec"/>
</dbReference>
<keyword evidence="3 5" id="KW-1133">Transmembrane helix</keyword>
<evidence type="ECO:0000256" key="3">
    <source>
        <dbReference type="ARBA" id="ARBA00022989"/>
    </source>
</evidence>
<keyword evidence="5" id="KW-0732">Signal</keyword>
<evidence type="ECO:0000256" key="4">
    <source>
        <dbReference type="ARBA" id="ARBA00023136"/>
    </source>
</evidence>
<feature type="transmembrane region" description="Helical" evidence="5">
    <location>
        <begin position="259"/>
        <end position="277"/>
    </location>
</feature>
<dbReference type="EnsemblMetazoa" id="G15315.1">
    <property type="protein sequence ID" value="G15315.1:cds"/>
    <property type="gene ID" value="G15315"/>
</dbReference>
<keyword evidence="2 5" id="KW-0812">Transmembrane</keyword>
<dbReference type="FunFam" id="2.70.170.10:FF:000028">
    <property type="entry name" value="AcetylCholine Receptor"/>
    <property type="match status" value="1"/>
</dbReference>
<evidence type="ECO:0000256" key="2">
    <source>
        <dbReference type="ARBA" id="ARBA00022692"/>
    </source>
</evidence>
<accession>A0A8W8IPZ2</accession>
<dbReference type="InterPro" id="IPR006202">
    <property type="entry name" value="Neur_chan_lig-bd"/>
</dbReference>
<feature type="transmembrane region" description="Helical" evidence="5">
    <location>
        <begin position="289"/>
        <end position="310"/>
    </location>
</feature>
<dbReference type="Pfam" id="PF02931">
    <property type="entry name" value="Neur_chan_LBD"/>
    <property type="match status" value="1"/>
</dbReference>
<keyword evidence="9" id="KW-1185">Reference proteome</keyword>
<evidence type="ECO:0008006" key="10">
    <source>
        <dbReference type="Google" id="ProtNLM"/>
    </source>
</evidence>
<dbReference type="InterPro" id="IPR036734">
    <property type="entry name" value="Neur_chan_lig-bd_sf"/>
</dbReference>
<feature type="signal peptide" evidence="5">
    <location>
        <begin position="1"/>
        <end position="21"/>
    </location>
</feature>
<dbReference type="GO" id="GO:0016020">
    <property type="term" value="C:membrane"/>
    <property type="evidence" value="ECO:0007669"/>
    <property type="project" value="UniProtKB-SubCell"/>
</dbReference>
<dbReference type="Gene3D" id="1.20.58.390">
    <property type="entry name" value="Neurotransmitter-gated ion-channel transmembrane domain"/>
    <property type="match status" value="1"/>
</dbReference>
<feature type="transmembrane region" description="Helical" evidence="5">
    <location>
        <begin position="229"/>
        <end position="252"/>
    </location>
</feature>
<dbReference type="Proteomes" id="UP000005408">
    <property type="component" value="Unassembled WGS sequence"/>
</dbReference>
<keyword evidence="5" id="KW-0407">Ion channel</keyword>
<evidence type="ECO:0000259" key="7">
    <source>
        <dbReference type="Pfam" id="PF02932"/>
    </source>
</evidence>
<dbReference type="GO" id="GO:0005230">
    <property type="term" value="F:extracellular ligand-gated monoatomic ion channel activity"/>
    <property type="evidence" value="ECO:0007669"/>
    <property type="project" value="InterPro"/>
</dbReference>
<dbReference type="SUPFAM" id="SSF63712">
    <property type="entry name" value="Nicotinic receptor ligand binding domain-like"/>
    <property type="match status" value="1"/>
</dbReference>
<proteinExistence type="inferred from homology"/>
<dbReference type="AlphaFoldDB" id="A0A8W8IPZ2"/>
<organism evidence="8 9">
    <name type="scientific">Magallana gigas</name>
    <name type="common">Pacific oyster</name>
    <name type="synonym">Crassostrea gigas</name>
    <dbReference type="NCBI Taxonomy" id="29159"/>
    <lineage>
        <taxon>Eukaryota</taxon>
        <taxon>Metazoa</taxon>
        <taxon>Spiralia</taxon>
        <taxon>Lophotrochozoa</taxon>
        <taxon>Mollusca</taxon>
        <taxon>Bivalvia</taxon>
        <taxon>Autobranchia</taxon>
        <taxon>Pteriomorphia</taxon>
        <taxon>Ostreida</taxon>
        <taxon>Ostreoidea</taxon>
        <taxon>Ostreidae</taxon>
        <taxon>Magallana</taxon>
    </lineage>
</organism>
<keyword evidence="4 5" id="KW-0472">Membrane</keyword>
<sequence>MNLTLLHLFLSSTFFLSDVKGNTSTKVNTLISTLLNGYDKRTRPVKDQQYTLSIDVSFYLSIVNDVDEVAEKLVTTGYLYLTWTDQNLAWDSATNDINWIYLNQNDIWKPDLVLKNGFTKFKEMGGSFYYVYVYNSGDVTWKPYEVFETRCAIDITYFPYDKQTCEIIFIVWSYSVDEVAIHKSSNGIDFYEYEENSVWTVLYTESTINKDKYESEIIFTIYLQRKPRYYLMNIILPVLCLGLLSLLVFLIPVDGGEKMGYSITVFLSFAVFLSIISSELPVNSESTSILSFYLVLQMVIGTLELVISAIQLRLHHRKKTADMSQIYIKIVKLDKGLRCKSWESCSRKVRVSANKIKKIEVSEVPDADHDTETRIEWSDVTSAIDFLSFCTIFIINISITLYLFIAIIDNKEN</sequence>
<dbReference type="CDD" id="cd18989">
    <property type="entry name" value="LGIC_ECD_cation"/>
    <property type="match status" value="1"/>
</dbReference>
<dbReference type="Pfam" id="PF02932">
    <property type="entry name" value="Neur_chan_memb"/>
    <property type="match status" value="1"/>
</dbReference>
<evidence type="ECO:0000256" key="1">
    <source>
        <dbReference type="ARBA" id="ARBA00004141"/>
    </source>
</evidence>
<dbReference type="CDD" id="cd19051">
    <property type="entry name" value="LGIC_TM_cation"/>
    <property type="match status" value="1"/>
</dbReference>
<dbReference type="PRINTS" id="PR00252">
    <property type="entry name" value="NRIONCHANNEL"/>
</dbReference>
<dbReference type="GO" id="GO:0004888">
    <property type="term" value="F:transmembrane signaling receptor activity"/>
    <property type="evidence" value="ECO:0007669"/>
    <property type="project" value="InterPro"/>
</dbReference>
<dbReference type="Gene3D" id="2.70.170.10">
    <property type="entry name" value="Neurotransmitter-gated ion-channel ligand-binding domain"/>
    <property type="match status" value="1"/>
</dbReference>
<evidence type="ECO:0000313" key="8">
    <source>
        <dbReference type="EnsemblMetazoa" id="G15315.1:cds"/>
    </source>
</evidence>
<dbReference type="SUPFAM" id="SSF90112">
    <property type="entry name" value="Neurotransmitter-gated ion-channel transmembrane pore"/>
    <property type="match status" value="1"/>
</dbReference>
<evidence type="ECO:0000313" key="9">
    <source>
        <dbReference type="Proteomes" id="UP000005408"/>
    </source>
</evidence>
<name>A0A8W8IPZ2_MAGGI</name>
<comment type="similarity">
    <text evidence="5">Belongs to the ligand-gated ion channel (TC 1.A.9) family.</text>
</comment>
<reference evidence="8" key="1">
    <citation type="submission" date="2022-08" db="UniProtKB">
        <authorList>
            <consortium name="EnsemblMetazoa"/>
        </authorList>
    </citation>
    <scope>IDENTIFICATION</scope>
    <source>
        <strain evidence="8">05x7-T-G4-1.051#20</strain>
    </source>
</reference>
<dbReference type="PROSITE" id="PS00236">
    <property type="entry name" value="NEUROTR_ION_CHANNEL"/>
    <property type="match status" value="1"/>
</dbReference>
<dbReference type="PANTHER" id="PTHR18945">
    <property type="entry name" value="NEUROTRANSMITTER GATED ION CHANNEL"/>
    <property type="match status" value="1"/>
</dbReference>
<feature type="transmembrane region" description="Helical" evidence="5">
    <location>
        <begin position="386"/>
        <end position="408"/>
    </location>
</feature>
<dbReference type="InterPro" id="IPR006029">
    <property type="entry name" value="Neurotrans-gated_channel_TM"/>
</dbReference>
<dbReference type="InterPro" id="IPR036719">
    <property type="entry name" value="Neuro-gated_channel_TM_sf"/>
</dbReference>
<feature type="chain" id="PRO_5036515427" description="Neuronal acetylcholine receptor subunit alpha-6" evidence="5">
    <location>
        <begin position="22"/>
        <end position="413"/>
    </location>
</feature>
<protein>
    <recommendedName>
        <fullName evidence="10">Neuronal acetylcholine receptor subunit alpha-6</fullName>
    </recommendedName>
</protein>
<evidence type="ECO:0000259" key="6">
    <source>
        <dbReference type="Pfam" id="PF02931"/>
    </source>
</evidence>
<feature type="domain" description="Neurotransmitter-gated ion-channel ligand-binding" evidence="6">
    <location>
        <begin position="29"/>
        <end position="227"/>
    </location>
</feature>
<evidence type="ECO:0000256" key="5">
    <source>
        <dbReference type="RuleBase" id="RU000687"/>
    </source>
</evidence>